<organism evidence="1 2">
    <name type="scientific">Ambispora leptoticha</name>
    <dbReference type="NCBI Taxonomy" id="144679"/>
    <lineage>
        <taxon>Eukaryota</taxon>
        <taxon>Fungi</taxon>
        <taxon>Fungi incertae sedis</taxon>
        <taxon>Mucoromycota</taxon>
        <taxon>Glomeromycotina</taxon>
        <taxon>Glomeromycetes</taxon>
        <taxon>Archaeosporales</taxon>
        <taxon>Ambisporaceae</taxon>
        <taxon>Ambispora</taxon>
    </lineage>
</organism>
<evidence type="ECO:0000313" key="1">
    <source>
        <dbReference type="EMBL" id="CAG8776321.1"/>
    </source>
</evidence>
<name>A0A9N9P1Q2_9GLOM</name>
<proteinExistence type="predicted"/>
<comment type="caution">
    <text evidence="1">The sequence shown here is derived from an EMBL/GenBank/DDBJ whole genome shotgun (WGS) entry which is preliminary data.</text>
</comment>
<dbReference type="EMBL" id="CAJVPS010055890">
    <property type="protein sequence ID" value="CAG8776321.1"/>
    <property type="molecule type" value="Genomic_DNA"/>
</dbReference>
<evidence type="ECO:0000313" key="2">
    <source>
        <dbReference type="Proteomes" id="UP000789508"/>
    </source>
</evidence>
<dbReference type="OrthoDB" id="2433702at2759"/>
<keyword evidence="2" id="KW-1185">Reference proteome</keyword>
<dbReference type="AlphaFoldDB" id="A0A9N9P1Q2"/>
<reference evidence="1" key="1">
    <citation type="submission" date="2021-06" db="EMBL/GenBank/DDBJ databases">
        <authorList>
            <person name="Kallberg Y."/>
            <person name="Tangrot J."/>
            <person name="Rosling A."/>
        </authorList>
    </citation>
    <scope>NUCLEOTIDE SEQUENCE</scope>
    <source>
        <strain evidence="1">FL130A</strain>
    </source>
</reference>
<dbReference type="Proteomes" id="UP000789508">
    <property type="component" value="Unassembled WGS sequence"/>
</dbReference>
<feature type="non-terminal residue" evidence="1">
    <location>
        <position position="74"/>
    </location>
</feature>
<protein>
    <submittedName>
        <fullName evidence="1">12929_t:CDS:1</fullName>
    </submittedName>
</protein>
<gene>
    <name evidence="1" type="ORF">ALEPTO_LOCUS14422</name>
</gene>
<accession>A0A9N9P1Q2</accession>
<sequence>MSDTSLLPSSTKAGKKFLDDSPIPYMMFKEVSITKFQNIEYTFYYQSLIKAIKSLLMIDSINQSLVLQYEDKKE</sequence>